<evidence type="ECO:0000256" key="1">
    <source>
        <dbReference type="SAM" id="MobiDB-lite"/>
    </source>
</evidence>
<feature type="compositionally biased region" description="Basic residues" evidence="1">
    <location>
        <begin position="7"/>
        <end position="20"/>
    </location>
</feature>
<dbReference type="EMBL" id="BDIP01004995">
    <property type="protein sequence ID" value="GIQ89393.1"/>
    <property type="molecule type" value="Genomic_DNA"/>
</dbReference>
<dbReference type="Proteomes" id="UP000265618">
    <property type="component" value="Unassembled WGS sequence"/>
</dbReference>
<reference evidence="2 3" key="1">
    <citation type="journal article" date="2018" name="PLoS ONE">
        <title>The draft genome of Kipferlia bialata reveals reductive genome evolution in fornicate parasites.</title>
        <authorList>
            <person name="Tanifuji G."/>
            <person name="Takabayashi S."/>
            <person name="Kume K."/>
            <person name="Takagi M."/>
            <person name="Nakayama T."/>
            <person name="Kamikawa R."/>
            <person name="Inagaki Y."/>
            <person name="Hashimoto T."/>
        </authorList>
    </citation>
    <scope>NUCLEOTIDE SEQUENCE [LARGE SCALE GENOMIC DNA]</scope>
    <source>
        <strain evidence="2">NY0173</strain>
    </source>
</reference>
<evidence type="ECO:0000313" key="2">
    <source>
        <dbReference type="EMBL" id="GIQ89393.1"/>
    </source>
</evidence>
<proteinExistence type="predicted"/>
<gene>
    <name evidence="2" type="ORF">KIPB_011845</name>
</gene>
<feature type="compositionally biased region" description="Basic and acidic residues" evidence="1">
    <location>
        <begin position="26"/>
        <end position="35"/>
    </location>
</feature>
<organism evidence="2 3">
    <name type="scientific">Kipferlia bialata</name>
    <dbReference type="NCBI Taxonomy" id="797122"/>
    <lineage>
        <taxon>Eukaryota</taxon>
        <taxon>Metamonada</taxon>
        <taxon>Carpediemonas-like organisms</taxon>
        <taxon>Kipferlia</taxon>
    </lineage>
</organism>
<sequence>RSASPKKAGRPRTQTKKARTFFRPQTTEERQEAADRAIQSLDRSKQKRKPGKARKSKQMTLDGTTIESDKEDGEREREAEESEEEEVRPTPTPKKKVTKEKVKPGVNIFAKKTPSKSKASGSPSKTPQAKRTPSKARLNSSFGM</sequence>
<protein>
    <submittedName>
        <fullName evidence="2">Uncharacterized protein</fullName>
    </submittedName>
</protein>
<feature type="compositionally biased region" description="Low complexity" evidence="1">
    <location>
        <begin position="110"/>
        <end position="127"/>
    </location>
</feature>
<feature type="non-terminal residue" evidence="2">
    <location>
        <position position="1"/>
    </location>
</feature>
<comment type="caution">
    <text evidence="2">The sequence shown here is derived from an EMBL/GenBank/DDBJ whole genome shotgun (WGS) entry which is preliminary data.</text>
</comment>
<keyword evidence="3" id="KW-1185">Reference proteome</keyword>
<name>A0A9K3D8T8_9EUKA</name>
<feature type="compositionally biased region" description="Basic residues" evidence="1">
    <location>
        <begin position="45"/>
        <end position="57"/>
    </location>
</feature>
<evidence type="ECO:0000313" key="3">
    <source>
        <dbReference type="Proteomes" id="UP000265618"/>
    </source>
</evidence>
<dbReference type="AlphaFoldDB" id="A0A9K3D8T8"/>
<feature type="region of interest" description="Disordered" evidence="1">
    <location>
        <begin position="1"/>
        <end position="144"/>
    </location>
</feature>
<accession>A0A9K3D8T8</accession>